<keyword evidence="1 3" id="KW-0732">Signal</keyword>
<dbReference type="RefSeq" id="WP_091828949.1">
    <property type="nucleotide sequence ID" value="NZ_FNZK01000002.1"/>
</dbReference>
<dbReference type="CDD" id="cd13547">
    <property type="entry name" value="PBP2_Fbp_like_2"/>
    <property type="match status" value="1"/>
</dbReference>
<organism evidence="4 5">
    <name type="scientific">Propionispira arboris</name>
    <dbReference type="NCBI Taxonomy" id="84035"/>
    <lineage>
        <taxon>Bacteria</taxon>
        <taxon>Bacillati</taxon>
        <taxon>Bacillota</taxon>
        <taxon>Negativicutes</taxon>
        <taxon>Selenomonadales</taxon>
        <taxon>Selenomonadaceae</taxon>
        <taxon>Propionispira</taxon>
    </lineage>
</organism>
<accession>A0A1H6V2S8</accession>
<feature type="signal peptide" evidence="3">
    <location>
        <begin position="1"/>
        <end position="30"/>
    </location>
</feature>
<keyword evidence="2" id="KW-0408">Iron</keyword>
<reference evidence="4 5" key="1">
    <citation type="submission" date="2016-10" db="EMBL/GenBank/DDBJ databases">
        <authorList>
            <person name="de Groot N.N."/>
        </authorList>
    </citation>
    <scope>NUCLEOTIDE SEQUENCE [LARGE SCALE GENOMIC DNA]</scope>
    <source>
        <strain evidence="4 5">DSM 2179</strain>
    </source>
</reference>
<evidence type="ECO:0000256" key="2">
    <source>
        <dbReference type="PIRSR" id="PIRSR002825-1"/>
    </source>
</evidence>
<protein>
    <submittedName>
        <fullName evidence="4">Iron(III) transport system substrate-binding protein</fullName>
    </submittedName>
</protein>
<dbReference type="EMBL" id="FNZK01000002">
    <property type="protein sequence ID" value="SEI98196.1"/>
    <property type="molecule type" value="Genomic_DNA"/>
</dbReference>
<evidence type="ECO:0000313" key="4">
    <source>
        <dbReference type="EMBL" id="SEI98196.1"/>
    </source>
</evidence>
<evidence type="ECO:0000256" key="3">
    <source>
        <dbReference type="SAM" id="SignalP"/>
    </source>
</evidence>
<name>A0A1H6V2S8_9FIRM</name>
<dbReference type="InterPro" id="IPR006059">
    <property type="entry name" value="SBP"/>
</dbReference>
<gene>
    <name evidence="4" type="ORF">SAMN05660742_102160</name>
</gene>
<dbReference type="Proteomes" id="UP000199662">
    <property type="component" value="Unassembled WGS sequence"/>
</dbReference>
<dbReference type="Gene3D" id="3.40.190.10">
    <property type="entry name" value="Periplasmic binding protein-like II"/>
    <property type="match status" value="2"/>
</dbReference>
<dbReference type="PROSITE" id="PS51257">
    <property type="entry name" value="PROKAR_LIPOPROTEIN"/>
    <property type="match status" value="1"/>
</dbReference>
<keyword evidence="2" id="KW-0479">Metal-binding</keyword>
<dbReference type="STRING" id="84035.SAMN05660742_102160"/>
<feature type="chain" id="PRO_5011679857" evidence="3">
    <location>
        <begin position="31"/>
        <end position="341"/>
    </location>
</feature>
<dbReference type="GO" id="GO:0046872">
    <property type="term" value="F:metal ion binding"/>
    <property type="evidence" value="ECO:0007669"/>
    <property type="project" value="UniProtKB-KW"/>
</dbReference>
<keyword evidence="5" id="KW-1185">Reference proteome</keyword>
<dbReference type="PANTHER" id="PTHR30006">
    <property type="entry name" value="THIAMINE-BINDING PERIPLASMIC PROTEIN-RELATED"/>
    <property type="match status" value="1"/>
</dbReference>
<sequence>MGFLKKRVWAGLLTFFTVAVLLTGCSSQNASETSPDKLSGSITVYTSQPEEDIQKLIEKFNEEQPDIKVNVFRSGTEEVVSKVLAEKETGNVQADVLLVADAATFEELKGKDLLMSYQSPELKGISKEYYDADYTYTGTKIISTGIIYNKNIIKIAPTSYKDLTKAEFENNVIMPSPLYSGAAAYNLSVLTRTNGIGWEYYQLLKDKGAKVDKGNGTVQKAVIDGRVGSGIIVDYMALRSKKKGAPVEFVYPSEGSLTITEPVGILKATTHVELAKAFVDFILSEAGQKVTAEIGYTPIKSGVKAPEGFKSVDEIKNITYDLATLVKARQDDKEKFSRIFN</sequence>
<dbReference type="PIRSF" id="PIRSF002825">
    <property type="entry name" value="CfbpA"/>
    <property type="match status" value="1"/>
</dbReference>
<evidence type="ECO:0000313" key="5">
    <source>
        <dbReference type="Proteomes" id="UP000199662"/>
    </source>
</evidence>
<dbReference type="SUPFAM" id="SSF53850">
    <property type="entry name" value="Periplasmic binding protein-like II"/>
    <property type="match status" value="1"/>
</dbReference>
<evidence type="ECO:0000256" key="1">
    <source>
        <dbReference type="ARBA" id="ARBA00022729"/>
    </source>
</evidence>
<proteinExistence type="predicted"/>
<dbReference type="InterPro" id="IPR026045">
    <property type="entry name" value="Ferric-bd"/>
</dbReference>
<dbReference type="AlphaFoldDB" id="A0A1H6V2S8"/>
<dbReference type="Pfam" id="PF13416">
    <property type="entry name" value="SBP_bac_8"/>
    <property type="match status" value="1"/>
</dbReference>
<feature type="binding site" evidence="2">
    <location>
        <position position="235"/>
    </location>
    <ligand>
        <name>Fe cation</name>
        <dbReference type="ChEBI" id="CHEBI:24875"/>
    </ligand>
</feature>